<comment type="caution">
    <text evidence="2">The sequence shown here is derived from an EMBL/GenBank/DDBJ whole genome shotgun (WGS) entry which is preliminary data.</text>
</comment>
<gene>
    <name evidence="2" type="ORF">TNCT_200641</name>
</gene>
<keyword evidence="1" id="KW-0732">Signal</keyword>
<dbReference type="InterPro" id="IPR036179">
    <property type="entry name" value="Ig-like_dom_sf"/>
</dbReference>
<dbReference type="AlphaFoldDB" id="A0A8X6K2D8"/>
<evidence type="ECO:0000313" key="3">
    <source>
        <dbReference type="Proteomes" id="UP000887116"/>
    </source>
</evidence>
<dbReference type="Gene3D" id="2.60.40.10">
    <property type="entry name" value="Immunoglobulins"/>
    <property type="match status" value="1"/>
</dbReference>
<keyword evidence="3" id="KW-1185">Reference proteome</keyword>
<reference evidence="2" key="1">
    <citation type="submission" date="2020-07" db="EMBL/GenBank/DDBJ databases">
        <title>Multicomponent nature underlies the extraordinary mechanical properties of spider dragline silk.</title>
        <authorList>
            <person name="Kono N."/>
            <person name="Nakamura H."/>
            <person name="Mori M."/>
            <person name="Yoshida Y."/>
            <person name="Ohtoshi R."/>
            <person name="Malay A.D."/>
            <person name="Moran D.A.P."/>
            <person name="Tomita M."/>
            <person name="Numata K."/>
            <person name="Arakawa K."/>
        </authorList>
    </citation>
    <scope>NUCLEOTIDE SEQUENCE</scope>
</reference>
<evidence type="ECO:0000313" key="2">
    <source>
        <dbReference type="EMBL" id="GFR27711.1"/>
    </source>
</evidence>
<accession>A0A8X6K2D8</accession>
<feature type="signal peptide" evidence="1">
    <location>
        <begin position="1"/>
        <end position="21"/>
    </location>
</feature>
<dbReference type="Proteomes" id="UP000887116">
    <property type="component" value="Unassembled WGS sequence"/>
</dbReference>
<dbReference type="SUPFAM" id="SSF48726">
    <property type="entry name" value="Immunoglobulin"/>
    <property type="match status" value="1"/>
</dbReference>
<evidence type="ECO:0000256" key="1">
    <source>
        <dbReference type="SAM" id="SignalP"/>
    </source>
</evidence>
<dbReference type="InterPro" id="IPR013783">
    <property type="entry name" value="Ig-like_fold"/>
</dbReference>
<sequence length="114" mass="12559">MIILSFLKFFVLPLLTSNVVQEDSDAKVLVTTRISLVTKNPAEVEDSGNYKCSVKHGNSQSSSFINVTVNTLHIDRITVGIHLCPDAAACEEYCNNFPVMTLKGRCIGNNCECY</sequence>
<proteinExistence type="predicted"/>
<organism evidence="2 3">
    <name type="scientific">Trichonephila clavata</name>
    <name type="common">Joro spider</name>
    <name type="synonym">Nephila clavata</name>
    <dbReference type="NCBI Taxonomy" id="2740835"/>
    <lineage>
        <taxon>Eukaryota</taxon>
        <taxon>Metazoa</taxon>
        <taxon>Ecdysozoa</taxon>
        <taxon>Arthropoda</taxon>
        <taxon>Chelicerata</taxon>
        <taxon>Arachnida</taxon>
        <taxon>Araneae</taxon>
        <taxon>Araneomorphae</taxon>
        <taxon>Entelegynae</taxon>
        <taxon>Araneoidea</taxon>
        <taxon>Nephilidae</taxon>
        <taxon>Trichonephila</taxon>
    </lineage>
</organism>
<protein>
    <submittedName>
        <fullName evidence="2">Uncharacterized protein</fullName>
    </submittedName>
</protein>
<dbReference type="EMBL" id="BMAO01019003">
    <property type="protein sequence ID" value="GFR27711.1"/>
    <property type="molecule type" value="Genomic_DNA"/>
</dbReference>
<feature type="chain" id="PRO_5036480357" evidence="1">
    <location>
        <begin position="22"/>
        <end position="114"/>
    </location>
</feature>
<name>A0A8X6K2D8_TRICU</name>